<organism evidence="2 5">
    <name type="scientific">Medicago truncatula</name>
    <name type="common">Barrel medic</name>
    <name type="synonym">Medicago tribuloides</name>
    <dbReference type="NCBI Taxonomy" id="3880"/>
    <lineage>
        <taxon>Eukaryota</taxon>
        <taxon>Viridiplantae</taxon>
        <taxon>Streptophyta</taxon>
        <taxon>Embryophyta</taxon>
        <taxon>Tracheophyta</taxon>
        <taxon>Spermatophyta</taxon>
        <taxon>Magnoliopsida</taxon>
        <taxon>eudicotyledons</taxon>
        <taxon>Gunneridae</taxon>
        <taxon>Pentapetalae</taxon>
        <taxon>rosids</taxon>
        <taxon>fabids</taxon>
        <taxon>Fabales</taxon>
        <taxon>Fabaceae</taxon>
        <taxon>Papilionoideae</taxon>
        <taxon>50 kb inversion clade</taxon>
        <taxon>NPAAA clade</taxon>
        <taxon>Hologalegina</taxon>
        <taxon>IRL clade</taxon>
        <taxon>Trifolieae</taxon>
        <taxon>Medicago</taxon>
    </lineage>
</organism>
<protein>
    <submittedName>
        <fullName evidence="2 4">Uncharacterized protein</fullName>
    </submittedName>
</protein>
<feature type="compositionally biased region" description="Basic and acidic residues" evidence="1">
    <location>
        <begin position="76"/>
        <end position="87"/>
    </location>
</feature>
<dbReference type="EnsemblPlants" id="KEH31940">
    <property type="protein sequence ID" value="KEH31940"/>
    <property type="gene ID" value="MTR_4g108750"/>
</dbReference>
<dbReference type="AlphaFoldDB" id="A0A072V1G4"/>
<dbReference type="Gramene" id="rna26407">
    <property type="protein sequence ID" value="RHN63676.1"/>
    <property type="gene ID" value="gene26407"/>
</dbReference>
<evidence type="ECO:0000313" key="2">
    <source>
        <dbReference type="EMBL" id="KEH31940.1"/>
    </source>
</evidence>
<dbReference type="Proteomes" id="UP000002051">
    <property type="component" value="Chromosome 4"/>
</dbReference>
<dbReference type="HOGENOM" id="CLU_2486793_0_0_1"/>
<gene>
    <name evidence="2" type="ordered locus">MTR_4g108750</name>
    <name evidence="3" type="ORF">MtrunA17_Chr4g0060901</name>
</gene>
<reference evidence="4" key="3">
    <citation type="submission" date="2015-04" db="UniProtKB">
        <authorList>
            <consortium name="EnsemblPlants"/>
        </authorList>
    </citation>
    <scope>IDENTIFICATION</scope>
    <source>
        <strain evidence="4">cv. Jemalong A17</strain>
    </source>
</reference>
<dbReference type="EMBL" id="PSQE01000004">
    <property type="protein sequence ID" value="RHN63676.1"/>
    <property type="molecule type" value="Genomic_DNA"/>
</dbReference>
<evidence type="ECO:0000256" key="1">
    <source>
        <dbReference type="SAM" id="MobiDB-lite"/>
    </source>
</evidence>
<dbReference type="EMBL" id="CM001220">
    <property type="protein sequence ID" value="KEH31940.1"/>
    <property type="molecule type" value="Genomic_DNA"/>
</dbReference>
<reference evidence="6" key="4">
    <citation type="journal article" date="2018" name="Nat. Plants">
        <title>Whole-genome landscape of Medicago truncatula symbiotic genes.</title>
        <authorList>
            <person name="Pecrix Y."/>
            <person name="Staton S.E."/>
            <person name="Sallet E."/>
            <person name="Lelandais-Briere C."/>
            <person name="Moreau S."/>
            <person name="Carrere S."/>
            <person name="Blein T."/>
            <person name="Jardinaud M.F."/>
            <person name="Latrasse D."/>
            <person name="Zouine M."/>
            <person name="Zahm M."/>
            <person name="Kreplak J."/>
            <person name="Mayjonade B."/>
            <person name="Satge C."/>
            <person name="Perez M."/>
            <person name="Cauet S."/>
            <person name="Marande W."/>
            <person name="Chantry-Darmon C."/>
            <person name="Lopez-Roques C."/>
            <person name="Bouchez O."/>
            <person name="Berard A."/>
            <person name="Debelle F."/>
            <person name="Munos S."/>
            <person name="Bendahmane A."/>
            <person name="Berges H."/>
            <person name="Niebel A."/>
            <person name="Buitink J."/>
            <person name="Frugier F."/>
            <person name="Benhamed M."/>
            <person name="Crespi M."/>
            <person name="Gouzy J."/>
            <person name="Gamas P."/>
        </authorList>
    </citation>
    <scope>NUCLEOTIDE SEQUENCE [LARGE SCALE GENOMIC DNA]</scope>
    <source>
        <strain evidence="6">cv. Jemalong A17</strain>
    </source>
</reference>
<reference evidence="2 5" key="2">
    <citation type="journal article" date="2014" name="BMC Genomics">
        <title>An improved genome release (version Mt4.0) for the model legume Medicago truncatula.</title>
        <authorList>
            <person name="Tang H."/>
            <person name="Krishnakumar V."/>
            <person name="Bidwell S."/>
            <person name="Rosen B."/>
            <person name="Chan A."/>
            <person name="Zhou S."/>
            <person name="Gentzbittel L."/>
            <person name="Childs K.L."/>
            <person name="Yandell M."/>
            <person name="Gundlach H."/>
            <person name="Mayer K.F."/>
            <person name="Schwartz D.C."/>
            <person name="Town C.D."/>
        </authorList>
    </citation>
    <scope>GENOME REANNOTATION</scope>
    <source>
        <strain evidence="2">A17</strain>
        <strain evidence="4 5">cv. Jemalong A17</strain>
    </source>
</reference>
<reference evidence="2 5" key="1">
    <citation type="journal article" date="2011" name="Nature">
        <title>The Medicago genome provides insight into the evolution of rhizobial symbioses.</title>
        <authorList>
            <person name="Young N.D."/>
            <person name="Debelle F."/>
            <person name="Oldroyd G.E."/>
            <person name="Geurts R."/>
            <person name="Cannon S.B."/>
            <person name="Udvardi M.K."/>
            <person name="Benedito V.A."/>
            <person name="Mayer K.F."/>
            <person name="Gouzy J."/>
            <person name="Schoof H."/>
            <person name="Van de Peer Y."/>
            <person name="Proost S."/>
            <person name="Cook D.R."/>
            <person name="Meyers B.C."/>
            <person name="Spannagl M."/>
            <person name="Cheung F."/>
            <person name="De Mita S."/>
            <person name="Krishnakumar V."/>
            <person name="Gundlach H."/>
            <person name="Zhou S."/>
            <person name="Mudge J."/>
            <person name="Bharti A.K."/>
            <person name="Murray J.D."/>
            <person name="Naoumkina M.A."/>
            <person name="Rosen B."/>
            <person name="Silverstein K.A."/>
            <person name="Tang H."/>
            <person name="Rombauts S."/>
            <person name="Zhao P.X."/>
            <person name="Zhou P."/>
            <person name="Barbe V."/>
            <person name="Bardou P."/>
            <person name="Bechner M."/>
            <person name="Bellec A."/>
            <person name="Berger A."/>
            <person name="Berges H."/>
            <person name="Bidwell S."/>
            <person name="Bisseling T."/>
            <person name="Choisne N."/>
            <person name="Couloux A."/>
            <person name="Denny R."/>
            <person name="Deshpande S."/>
            <person name="Dai X."/>
            <person name="Doyle J.J."/>
            <person name="Dudez A.M."/>
            <person name="Farmer A.D."/>
            <person name="Fouteau S."/>
            <person name="Franken C."/>
            <person name="Gibelin C."/>
            <person name="Gish J."/>
            <person name="Goldstein S."/>
            <person name="Gonzalez A.J."/>
            <person name="Green P.J."/>
            <person name="Hallab A."/>
            <person name="Hartog M."/>
            <person name="Hua A."/>
            <person name="Humphray S.J."/>
            <person name="Jeong D.H."/>
            <person name="Jing Y."/>
            <person name="Jocker A."/>
            <person name="Kenton S.M."/>
            <person name="Kim D.J."/>
            <person name="Klee K."/>
            <person name="Lai H."/>
            <person name="Lang C."/>
            <person name="Lin S."/>
            <person name="Macmil S.L."/>
            <person name="Magdelenat G."/>
            <person name="Matthews L."/>
            <person name="McCorrison J."/>
            <person name="Monaghan E.L."/>
            <person name="Mun J.H."/>
            <person name="Najar F.Z."/>
            <person name="Nicholson C."/>
            <person name="Noirot C."/>
            <person name="O'Bleness M."/>
            <person name="Paule C.R."/>
            <person name="Poulain J."/>
            <person name="Prion F."/>
            <person name="Qin B."/>
            <person name="Qu C."/>
            <person name="Retzel E.F."/>
            <person name="Riddle C."/>
            <person name="Sallet E."/>
            <person name="Samain S."/>
            <person name="Samson N."/>
            <person name="Sanders I."/>
            <person name="Saurat O."/>
            <person name="Scarpelli C."/>
            <person name="Schiex T."/>
            <person name="Segurens B."/>
            <person name="Severin A.J."/>
            <person name="Sherrier D.J."/>
            <person name="Shi R."/>
            <person name="Sims S."/>
            <person name="Singer S.R."/>
            <person name="Sinharoy S."/>
            <person name="Sterck L."/>
            <person name="Viollet A."/>
            <person name="Wang B.B."/>
            <person name="Wang K."/>
            <person name="Wang M."/>
            <person name="Wang X."/>
            <person name="Warfsmann J."/>
            <person name="Weissenbach J."/>
            <person name="White D.D."/>
            <person name="White J.D."/>
            <person name="Wiley G.B."/>
            <person name="Wincker P."/>
            <person name="Xing Y."/>
            <person name="Yang L."/>
            <person name="Yao Z."/>
            <person name="Ying F."/>
            <person name="Zhai J."/>
            <person name="Zhou L."/>
            <person name="Zuber A."/>
            <person name="Denarie J."/>
            <person name="Dixon R.A."/>
            <person name="May G.D."/>
            <person name="Schwartz D.C."/>
            <person name="Rogers J."/>
            <person name="Quetier F."/>
            <person name="Town C.D."/>
            <person name="Roe B.A."/>
        </authorList>
    </citation>
    <scope>NUCLEOTIDE SEQUENCE [LARGE SCALE GENOMIC DNA]</scope>
    <source>
        <strain evidence="2">A17</strain>
        <strain evidence="4 5">cv. Jemalong A17</strain>
    </source>
</reference>
<proteinExistence type="predicted"/>
<dbReference type="Proteomes" id="UP000265566">
    <property type="component" value="Chromosome 4"/>
</dbReference>
<evidence type="ECO:0000313" key="3">
    <source>
        <dbReference type="EMBL" id="RHN63676.1"/>
    </source>
</evidence>
<evidence type="ECO:0000313" key="4">
    <source>
        <dbReference type="EnsemblPlants" id="KEH31940"/>
    </source>
</evidence>
<name>A0A072V1G4_MEDTR</name>
<evidence type="ECO:0000313" key="5">
    <source>
        <dbReference type="Proteomes" id="UP000002051"/>
    </source>
</evidence>
<sequence length="87" mass="9960">MVIELVLCDFTNPFFNSYPKTQSALAPSPCIHHPQKQHDISSPTQQQFFTITTIFAERWEVNAMATTDAEITASEGDWRGRTKEDRE</sequence>
<keyword evidence="5" id="KW-1185">Reference proteome</keyword>
<accession>A0A072V1G4</accession>
<evidence type="ECO:0000313" key="6">
    <source>
        <dbReference type="Proteomes" id="UP000265566"/>
    </source>
</evidence>
<reference evidence="3" key="5">
    <citation type="journal article" date="2018" name="Nat. Plants">
        <title>Whole-genome landscape of Medicago truncatula symbiotic genes.</title>
        <authorList>
            <person name="Pecrix Y."/>
            <person name="Gamas P."/>
            <person name="Carrere S."/>
        </authorList>
    </citation>
    <scope>NUCLEOTIDE SEQUENCE</scope>
    <source>
        <tissue evidence="3">Leaves</tissue>
    </source>
</reference>
<feature type="region of interest" description="Disordered" evidence="1">
    <location>
        <begin position="67"/>
        <end position="87"/>
    </location>
</feature>